<feature type="region of interest" description="Disordered" evidence="1">
    <location>
        <begin position="784"/>
        <end position="877"/>
    </location>
</feature>
<evidence type="ECO:0000256" key="1">
    <source>
        <dbReference type="SAM" id="MobiDB-lite"/>
    </source>
</evidence>
<feature type="region of interest" description="Disordered" evidence="1">
    <location>
        <begin position="1239"/>
        <end position="1271"/>
    </location>
</feature>
<reference evidence="3" key="3">
    <citation type="submission" date="2025-09" db="UniProtKB">
        <authorList>
            <consortium name="Ensembl"/>
        </authorList>
    </citation>
    <scope>IDENTIFICATION</scope>
</reference>
<feature type="compositionally biased region" description="Basic and acidic residues" evidence="1">
    <location>
        <begin position="67"/>
        <end position="82"/>
    </location>
</feature>
<name>A0AAZ3QPM0_ONCTS</name>
<dbReference type="GeneTree" id="ENSGT00940000153469"/>
<feature type="compositionally biased region" description="Low complexity" evidence="1">
    <location>
        <begin position="1046"/>
        <end position="1063"/>
    </location>
</feature>
<feature type="region of interest" description="Disordered" evidence="1">
    <location>
        <begin position="1090"/>
        <end position="1123"/>
    </location>
</feature>
<dbReference type="Ensembl" id="ENSOTST00005176079.1">
    <property type="protein sequence ID" value="ENSOTSP00005130195.1"/>
    <property type="gene ID" value="ENSOTSG00005055069.1"/>
</dbReference>
<dbReference type="CDD" id="cd00009">
    <property type="entry name" value="AAA"/>
    <property type="match status" value="1"/>
</dbReference>
<sequence>MAGVVAMASAIEDFETPPCKRSCKDAHAPPVKMITNYFSPVPKPMEKPFSPPRSNNIMDYFSRKTTPVREKGSTPEQTKENRLGPQPSESPASLDSPVRLPAKPRQKQGRKPSKVARQLQETDADAVSSSCGFLGSDTAALLAQFSADVTVSKPKAKQQEDKETEEYVPEVQEAELSLCDASLEVNVGEASQLNRSTVTISFEDFLQTQGQGEEKVGEKSRVNPEPEDMLDVPKAKELCPLQISPRTLTIQAEVHTISPGHEPVLVAEKKIASIFSREKEGSIAPVVVKTASFPHPQSRLELLPAPKRRSNVVLQEEDLELSIVESESSTPKCSQTERKQFMSAFKQPAKLGKGPGKQPVDKALGEAVEEENHSAAPTEEQTGKNAAKKKPQRRGRKKALEQESVPSPAAQEDHVPMETDAVETDSKPKGESNTEVQPEAEPTTSTPTTVRRSTREAPCRQTPVVDPVTPVRKTKKERVKDVAAVTVDCPAQMSTPKSDKSRHRVFRAQMVSKMSLSIVFNCLACESNALKKREKAKKLVEKAREIQQSKKASADKEGQRSFRRSTRRQGKKSYNEDEVHYSPNDISVKDCRFFLTWEKMFYSRSVCSLAPMFLGKKAQRTSVISIFDDRSRDASENSQDDEQFRARREFLKSGLPESFKKQIAKTVATNEAYAVSCSSFQPVVHVLQTSQECPLWSLPWPVSPRLHFLKELRCLPSNQLPSLDSSTCCKTEPASRAHTERVCYFSEPIRKLLMEEISASNPPFPVQRFLTRFLKRRADHLQECTASEADPSTKLASSAPASTEPVGGKRKRVGEGAVGNVAKKQMSRRSEKKIIVIDGDTISPEPEPPRRGRRGRRRKQQENEEMKTPVPSQKDPVVLLEDWPLANSVKEDVLWTEKYQPQHSNDVIGNTASVRRLHSWLREWKLRADREERKKQKEKKQEEKKQDDDSNDSWDTEDGDSQEGEDFMCNTLLITGPTGVGKTAAVYACAQELGFKVFEVNASSQRSGRQILSQLREATQSHQVDIQVVNAHKPCYFSSSTARPGSSPRKVYSPRRVVSSPRKSPMEPRGESSLHTHVRTKYQCYSLPAVPKKTSKAKESSSKTEEPQNRPAAAAITKDSSEEQSKKTATSLILFEEVDVVFDDDSGFLAAIKTFMTTTKRPVILTTSDPTFSTMFDGYFEEIHFKPPSVVKVGSYLQLLCLAENMRTDARDVSSLLHLNGCDIRQSLLHLQFWSRSTGGRKLSRPLPDSAPTGEDRVIEGVTPAGPLPPCDTGCTESMLGLLNMEPEREMQDLFKSQSTVEPGCWELLTTSKRRGMDLLYSNMEALLPLPTTHLTVTTHRWPQEIDPPLPPQTEVDPLPHPRLQQVAEGSETDGSPVKVSSRMKKKKKQLGTREDLDLFHSDSDSDDAREEEVKEKAPPPVRMRVPLTPEQRMKSEPVSHCLGSLAEFLDHMSLLDSSLCHHTSPVGGARNTHRTFGLRAETKDGMNDEPGEECHGGSWVEGERAGEIQAAVEALSFQRCRAGVEEAWGKAQGLEGELGKEAVNELTLPVAPHRQGFRLTQDSPCEPKVLQKRREVMDILPSRVAGTLGNRPAAALDFLPFLRTICRSETLKEQFKVKRRFLHYLDAIHLGLPKNTLQYLAEDFP</sequence>
<feature type="compositionally biased region" description="Acidic residues" evidence="1">
    <location>
        <begin position="949"/>
        <end position="963"/>
    </location>
</feature>
<dbReference type="GO" id="GO:0061860">
    <property type="term" value="F:DNA clamp unloader activity"/>
    <property type="evidence" value="ECO:0007669"/>
    <property type="project" value="TreeGrafter"/>
</dbReference>
<feature type="compositionally biased region" description="Basic residues" evidence="1">
    <location>
        <begin position="561"/>
        <end position="571"/>
    </location>
</feature>
<evidence type="ECO:0000259" key="2">
    <source>
        <dbReference type="SMART" id="SM00382"/>
    </source>
</evidence>
<feature type="region of interest" description="Disordered" evidence="1">
    <location>
        <begin position="930"/>
        <end position="963"/>
    </location>
</feature>
<accession>A0AAZ3QPM0</accession>
<feature type="region of interest" description="Disordered" evidence="1">
    <location>
        <begin position="1038"/>
        <end position="1077"/>
    </location>
</feature>
<feature type="compositionally biased region" description="Basic and acidic residues" evidence="1">
    <location>
        <begin position="212"/>
        <end position="224"/>
    </location>
</feature>
<feature type="compositionally biased region" description="Basic and acidic residues" evidence="1">
    <location>
        <begin position="541"/>
        <end position="560"/>
    </location>
</feature>
<gene>
    <name evidence="3" type="primary">atad5a</name>
</gene>
<feature type="region of interest" description="Disordered" evidence="1">
    <location>
        <begin position="37"/>
        <end position="130"/>
    </location>
</feature>
<feature type="compositionally biased region" description="Basic and acidic residues" evidence="1">
    <location>
        <begin position="1096"/>
        <end position="1108"/>
    </location>
</feature>
<dbReference type="SUPFAM" id="SSF52540">
    <property type="entry name" value="P-loop containing nucleoside triphosphate hydrolases"/>
    <property type="match status" value="1"/>
</dbReference>
<dbReference type="GO" id="GO:0005634">
    <property type="term" value="C:nucleus"/>
    <property type="evidence" value="ECO:0007669"/>
    <property type="project" value="TreeGrafter"/>
</dbReference>
<keyword evidence="4" id="KW-1185">Reference proteome</keyword>
<dbReference type="PANTHER" id="PTHR23389">
    <property type="entry name" value="CHROMOSOME TRANSMISSION FIDELITY FACTOR 18"/>
    <property type="match status" value="1"/>
</dbReference>
<feature type="compositionally biased region" description="Low complexity" evidence="1">
    <location>
        <begin position="439"/>
        <end position="451"/>
    </location>
</feature>
<evidence type="ECO:0000313" key="4">
    <source>
        <dbReference type="Proteomes" id="UP000694402"/>
    </source>
</evidence>
<reference evidence="4" key="1">
    <citation type="journal article" date="2018" name="PLoS ONE">
        <title>Chinook salmon (Oncorhynchus tshawytscha) genome and transcriptome.</title>
        <authorList>
            <person name="Christensen K.A."/>
            <person name="Leong J.S."/>
            <person name="Sakhrani D."/>
            <person name="Biagi C.A."/>
            <person name="Minkley D.R."/>
            <person name="Withler R.E."/>
            <person name="Rondeau E.B."/>
            <person name="Koop B.F."/>
            <person name="Devlin R.H."/>
        </authorList>
    </citation>
    <scope>NUCLEOTIDE SEQUENCE [LARGE SCALE GENOMIC DNA]</scope>
</reference>
<evidence type="ECO:0000313" key="3">
    <source>
        <dbReference type="Ensembl" id="ENSOTSP00005130195.1"/>
    </source>
</evidence>
<feature type="region of interest" description="Disordered" evidence="1">
    <location>
        <begin position="150"/>
        <end position="170"/>
    </location>
</feature>
<proteinExistence type="predicted"/>
<feature type="domain" description="AAA+ ATPase" evidence="2">
    <location>
        <begin position="968"/>
        <end position="1189"/>
    </location>
</feature>
<feature type="region of interest" description="Disordered" evidence="1">
    <location>
        <begin position="365"/>
        <end position="465"/>
    </location>
</feature>
<dbReference type="Gene3D" id="3.40.50.300">
    <property type="entry name" value="P-loop containing nucleotide triphosphate hydrolases"/>
    <property type="match status" value="1"/>
</dbReference>
<dbReference type="Pfam" id="PF00004">
    <property type="entry name" value="AAA"/>
    <property type="match status" value="1"/>
</dbReference>
<feature type="compositionally biased region" description="Basic residues" evidence="1">
    <location>
        <begin position="386"/>
        <end position="397"/>
    </location>
</feature>
<feature type="compositionally biased region" description="Basic and acidic residues" evidence="1">
    <location>
        <begin position="1392"/>
        <end position="1404"/>
    </location>
</feature>
<dbReference type="GO" id="GO:0005524">
    <property type="term" value="F:ATP binding"/>
    <property type="evidence" value="ECO:0007669"/>
    <property type="project" value="InterPro"/>
</dbReference>
<feature type="region of interest" description="Disordered" evidence="1">
    <location>
        <begin position="1366"/>
        <end position="1424"/>
    </location>
</feature>
<feature type="compositionally biased region" description="Basic and acidic residues" evidence="1">
    <location>
        <begin position="930"/>
        <end position="948"/>
    </location>
</feature>
<dbReference type="InterPro" id="IPR003593">
    <property type="entry name" value="AAA+_ATPase"/>
</dbReference>
<feature type="compositionally biased region" description="Basic and acidic residues" evidence="1">
    <location>
        <begin position="1064"/>
        <end position="1074"/>
    </location>
</feature>
<feature type="compositionally biased region" description="Basic residues" evidence="1">
    <location>
        <begin position="102"/>
        <end position="114"/>
    </location>
</feature>
<dbReference type="Proteomes" id="UP000694402">
    <property type="component" value="Unassembled WGS sequence"/>
</dbReference>
<organism evidence="3 4">
    <name type="scientific">Oncorhynchus tshawytscha</name>
    <name type="common">Chinook salmon</name>
    <name type="synonym">Salmo tshawytscha</name>
    <dbReference type="NCBI Taxonomy" id="74940"/>
    <lineage>
        <taxon>Eukaryota</taxon>
        <taxon>Metazoa</taxon>
        <taxon>Chordata</taxon>
        <taxon>Craniata</taxon>
        <taxon>Vertebrata</taxon>
        <taxon>Euteleostomi</taxon>
        <taxon>Actinopterygii</taxon>
        <taxon>Neopterygii</taxon>
        <taxon>Teleostei</taxon>
        <taxon>Protacanthopterygii</taxon>
        <taxon>Salmoniformes</taxon>
        <taxon>Salmonidae</taxon>
        <taxon>Salmoninae</taxon>
        <taxon>Oncorhynchus</taxon>
    </lineage>
</organism>
<dbReference type="GO" id="GO:0003677">
    <property type="term" value="F:DNA binding"/>
    <property type="evidence" value="ECO:0007669"/>
    <property type="project" value="TreeGrafter"/>
</dbReference>
<feature type="region of interest" description="Disordered" evidence="1">
    <location>
        <begin position="541"/>
        <end position="578"/>
    </location>
</feature>
<dbReference type="InterPro" id="IPR027417">
    <property type="entry name" value="P-loop_NTPase"/>
</dbReference>
<dbReference type="SMART" id="SM00382">
    <property type="entry name" value="AAA"/>
    <property type="match status" value="1"/>
</dbReference>
<protein>
    <recommendedName>
        <fullName evidence="2">AAA+ ATPase domain-containing protein</fullName>
    </recommendedName>
</protein>
<reference evidence="3" key="2">
    <citation type="submission" date="2025-08" db="UniProtKB">
        <authorList>
            <consortium name="Ensembl"/>
        </authorList>
    </citation>
    <scope>IDENTIFICATION</scope>
</reference>
<feature type="compositionally biased region" description="Basic residues" evidence="1">
    <location>
        <begin position="1382"/>
        <end position="1391"/>
    </location>
</feature>
<dbReference type="InterPro" id="IPR003959">
    <property type="entry name" value="ATPase_AAA_core"/>
</dbReference>
<feature type="region of interest" description="Disordered" evidence="1">
    <location>
        <begin position="209"/>
        <end position="228"/>
    </location>
</feature>
<dbReference type="GO" id="GO:0016887">
    <property type="term" value="F:ATP hydrolysis activity"/>
    <property type="evidence" value="ECO:0007669"/>
    <property type="project" value="InterPro"/>
</dbReference>
<dbReference type="PANTHER" id="PTHR23389:SF21">
    <property type="entry name" value="ATPASE FAMILY AAA DOMAIN-CONTAINING PROTEIN 5"/>
    <property type="match status" value="1"/>
</dbReference>